<keyword evidence="1" id="KW-0472">Membrane</keyword>
<dbReference type="ESTHER" id="9sphn-f1z6l3">
    <property type="family name" value="VirJ"/>
</dbReference>
<organism evidence="3 4">
    <name type="scientific">Novosphingobium nitrogenifigens DSM 19370</name>
    <dbReference type="NCBI Taxonomy" id="983920"/>
    <lineage>
        <taxon>Bacteria</taxon>
        <taxon>Pseudomonadati</taxon>
        <taxon>Pseudomonadota</taxon>
        <taxon>Alphaproteobacteria</taxon>
        <taxon>Sphingomonadales</taxon>
        <taxon>Sphingomonadaceae</taxon>
        <taxon>Novosphingobium</taxon>
    </lineage>
</organism>
<dbReference type="InterPro" id="IPR010333">
    <property type="entry name" value="VirJ"/>
</dbReference>
<feature type="domain" description="Bacterial virulence" evidence="2">
    <location>
        <begin position="48"/>
        <end position="232"/>
    </location>
</feature>
<dbReference type="STRING" id="983920.Y88_2457"/>
<dbReference type="Pfam" id="PF06057">
    <property type="entry name" value="VirJ"/>
    <property type="match status" value="1"/>
</dbReference>
<dbReference type="EMBL" id="AEWJ01000025">
    <property type="protein sequence ID" value="EGD59673.1"/>
    <property type="molecule type" value="Genomic_DNA"/>
</dbReference>
<dbReference type="SUPFAM" id="SSF53474">
    <property type="entry name" value="alpha/beta-Hydrolases"/>
    <property type="match status" value="1"/>
</dbReference>
<accession>F1Z6L3</accession>
<evidence type="ECO:0000256" key="1">
    <source>
        <dbReference type="SAM" id="Phobius"/>
    </source>
</evidence>
<feature type="transmembrane region" description="Helical" evidence="1">
    <location>
        <begin position="12"/>
        <end position="31"/>
    </location>
</feature>
<dbReference type="InterPro" id="IPR029058">
    <property type="entry name" value="AB_hydrolase_fold"/>
</dbReference>
<dbReference type="RefSeq" id="WP_008069988.1">
    <property type="nucleotide sequence ID" value="NZ_AQWK01000003.1"/>
</dbReference>
<dbReference type="AlphaFoldDB" id="F1Z6L3"/>
<reference evidence="3 4" key="1">
    <citation type="journal article" date="2012" name="J. Bacteriol.">
        <title>Draft Genome Sequence of Novosphingobium nitrogenifigens Y88T.</title>
        <authorList>
            <person name="Strabala T.J."/>
            <person name="Macdonald L."/>
            <person name="Liu V."/>
            <person name="Smit A.M."/>
        </authorList>
    </citation>
    <scope>NUCLEOTIDE SEQUENCE [LARGE SCALE GENOMIC DNA]</scope>
    <source>
        <strain evidence="3 4">DSM 19370</strain>
    </source>
</reference>
<evidence type="ECO:0000313" key="4">
    <source>
        <dbReference type="Proteomes" id="UP000004728"/>
    </source>
</evidence>
<proteinExistence type="predicted"/>
<sequence length="242" mass="26210">MPIHFSGRKVFGWLSLAPLLVLVMMALGGYFDLKPRRWFDATAPRRHDLVAVYFSGDMGLDIGANARTIDAFRARGVPVLAINSSALFLHRRDRAYVDTLVADSIRDALTRSGANRIVLIGGSFGADILDTGAGVLPADLRARIASVVLIVPGTQVFFHANPLGFFYSGQPDSDPRRTVRLLHGLPVTCIYGTSESDSLCRDGELAHARRIAIADGHMMLAHYRELVSASVDAALSPPATLQ</sequence>
<keyword evidence="1" id="KW-1133">Transmembrane helix</keyword>
<dbReference type="Proteomes" id="UP000004728">
    <property type="component" value="Unassembled WGS sequence"/>
</dbReference>
<evidence type="ECO:0000259" key="2">
    <source>
        <dbReference type="Pfam" id="PF06057"/>
    </source>
</evidence>
<keyword evidence="1" id="KW-0812">Transmembrane</keyword>
<keyword evidence="4" id="KW-1185">Reference proteome</keyword>
<protein>
    <submittedName>
        <fullName evidence="3">Type IV secretory pathway VirJ component-like protein</fullName>
    </submittedName>
</protein>
<dbReference type="InParanoid" id="F1Z6L3"/>
<dbReference type="eggNOG" id="COG3946">
    <property type="taxonomic scope" value="Bacteria"/>
</dbReference>
<evidence type="ECO:0000313" key="3">
    <source>
        <dbReference type="EMBL" id="EGD59673.1"/>
    </source>
</evidence>
<name>F1Z6L3_9SPHN</name>
<dbReference type="Gene3D" id="3.40.50.1820">
    <property type="entry name" value="alpha/beta hydrolase"/>
    <property type="match status" value="1"/>
</dbReference>
<dbReference type="HOGENOM" id="CLU_094145_1_0_5"/>
<comment type="caution">
    <text evidence="3">The sequence shown here is derived from an EMBL/GenBank/DDBJ whole genome shotgun (WGS) entry which is preliminary data.</text>
</comment>
<gene>
    <name evidence="3" type="ORF">Y88_2457</name>
</gene>